<reference evidence="3" key="2">
    <citation type="journal article" date="2023" name="Infect Dis Poverty">
        <title>Chromosome-scale genome of the human blood fluke Schistosoma mekongi and its implications for public health.</title>
        <authorList>
            <person name="Zhou M."/>
            <person name="Xu L."/>
            <person name="Xu D."/>
            <person name="Chen W."/>
            <person name="Khan J."/>
            <person name="Hu Y."/>
            <person name="Huang H."/>
            <person name="Wei H."/>
            <person name="Zhang Y."/>
            <person name="Chusongsang P."/>
            <person name="Tanasarnprasert K."/>
            <person name="Hu X."/>
            <person name="Limpanont Y."/>
            <person name="Lv Z."/>
        </authorList>
    </citation>
    <scope>NUCLEOTIDE SEQUENCE</scope>
    <source>
        <strain evidence="3">LV_2022a</strain>
    </source>
</reference>
<accession>A0AAE2D3G8</accession>
<dbReference type="EMBL" id="JALJAT010000005">
    <property type="protein sequence ID" value="KAK4469797.1"/>
    <property type="molecule type" value="Genomic_DNA"/>
</dbReference>
<evidence type="ECO:0000313" key="4">
    <source>
        <dbReference type="Proteomes" id="UP001292079"/>
    </source>
</evidence>
<evidence type="ECO:0000256" key="1">
    <source>
        <dbReference type="SAM" id="MobiDB-lite"/>
    </source>
</evidence>
<organism evidence="3 4">
    <name type="scientific">Schistosoma mekongi</name>
    <name type="common">Parasitic worm</name>
    <dbReference type="NCBI Taxonomy" id="38744"/>
    <lineage>
        <taxon>Eukaryota</taxon>
        <taxon>Metazoa</taxon>
        <taxon>Spiralia</taxon>
        <taxon>Lophotrochozoa</taxon>
        <taxon>Platyhelminthes</taxon>
        <taxon>Trematoda</taxon>
        <taxon>Digenea</taxon>
        <taxon>Strigeidida</taxon>
        <taxon>Schistosomatoidea</taxon>
        <taxon>Schistosomatidae</taxon>
        <taxon>Schistosoma</taxon>
    </lineage>
</organism>
<protein>
    <submittedName>
        <fullName evidence="3">Uncharacterized protein</fullName>
    </submittedName>
</protein>
<keyword evidence="2" id="KW-0812">Transmembrane</keyword>
<evidence type="ECO:0000256" key="2">
    <source>
        <dbReference type="SAM" id="Phobius"/>
    </source>
</evidence>
<keyword evidence="2" id="KW-1133">Transmembrane helix</keyword>
<reference evidence="3" key="1">
    <citation type="submission" date="2022-04" db="EMBL/GenBank/DDBJ databases">
        <authorList>
            <person name="Xu L."/>
            <person name="Lv Z."/>
        </authorList>
    </citation>
    <scope>NUCLEOTIDE SEQUENCE</scope>
    <source>
        <strain evidence="3">LV_2022a</strain>
    </source>
</reference>
<sequence>MDNFNDNMTNSPMTDIGVTEIPLLATNDPTGDNNNNKHYDNTNDEKPVDNKEDNEKNQSKTLIHVLRCNYCNFESILRSRFDKHLPCSQQMNTYQLYTCTLCCTCSTSKLIMDEHRRVHHSNMSKTFKITILIIIVQFSNYLLIKSSGF</sequence>
<keyword evidence="4" id="KW-1185">Reference proteome</keyword>
<comment type="caution">
    <text evidence="3">The sequence shown here is derived from an EMBL/GenBank/DDBJ whole genome shotgun (WGS) entry which is preliminary data.</text>
</comment>
<feature type="compositionally biased region" description="Basic and acidic residues" evidence="1">
    <location>
        <begin position="35"/>
        <end position="56"/>
    </location>
</feature>
<name>A0AAE2D3G8_SCHME</name>
<evidence type="ECO:0000313" key="3">
    <source>
        <dbReference type="EMBL" id="KAK4469797.1"/>
    </source>
</evidence>
<gene>
    <name evidence="3" type="ORF">MN116_007312</name>
</gene>
<dbReference type="AlphaFoldDB" id="A0AAE2D3G8"/>
<proteinExistence type="predicted"/>
<keyword evidence="2" id="KW-0472">Membrane</keyword>
<dbReference type="Proteomes" id="UP001292079">
    <property type="component" value="Unassembled WGS sequence"/>
</dbReference>
<feature type="transmembrane region" description="Helical" evidence="2">
    <location>
        <begin position="126"/>
        <end position="144"/>
    </location>
</feature>
<feature type="region of interest" description="Disordered" evidence="1">
    <location>
        <begin position="23"/>
        <end position="56"/>
    </location>
</feature>